<dbReference type="InterPro" id="IPR014718">
    <property type="entry name" value="GH-type_carb-bd"/>
</dbReference>
<accession>A0A1V8NV47</accession>
<dbReference type="CDD" id="cd09022">
    <property type="entry name" value="Aldose_epim_Ec_YihR"/>
    <property type="match status" value="1"/>
</dbReference>
<dbReference type="Proteomes" id="UP000192573">
    <property type="component" value="Unassembled WGS sequence"/>
</dbReference>
<reference evidence="1 2" key="1">
    <citation type="submission" date="2017-03" db="EMBL/GenBank/DDBJ databases">
        <authorList>
            <person name="Afonso C.L."/>
            <person name="Miller P.J."/>
            <person name="Scott M.A."/>
            <person name="Spackman E."/>
            <person name="Goraichik I."/>
            <person name="Dimitrov K.M."/>
            <person name="Suarez D.L."/>
            <person name="Swayne D.E."/>
        </authorList>
    </citation>
    <scope>NUCLEOTIDE SEQUENCE [LARGE SCALE GENOMIC DNA]</scope>
    <source>
        <strain evidence="1 2">ATCC 51113</strain>
    </source>
</reference>
<evidence type="ECO:0000313" key="1">
    <source>
        <dbReference type="EMBL" id="OQM40298.1"/>
    </source>
</evidence>
<dbReference type="RefSeq" id="WP_080859873.1">
    <property type="nucleotide sequence ID" value="NZ_CP077405.1"/>
</dbReference>
<evidence type="ECO:0000313" key="2">
    <source>
        <dbReference type="Proteomes" id="UP000192573"/>
    </source>
</evidence>
<dbReference type="GO" id="GO:0004034">
    <property type="term" value="F:aldose 1-epimerase activity"/>
    <property type="evidence" value="ECO:0007669"/>
    <property type="project" value="TreeGrafter"/>
</dbReference>
<proteinExistence type="predicted"/>
<dbReference type="InterPro" id="IPR008183">
    <property type="entry name" value="Aldose_1/G6P_1-epimerase"/>
</dbReference>
<dbReference type="InterPro" id="IPR037480">
    <property type="entry name" value="YihR-like"/>
</dbReference>
<dbReference type="PANTHER" id="PTHR10091">
    <property type="entry name" value="ALDOSE-1-EPIMERASE"/>
    <property type="match status" value="1"/>
</dbReference>
<dbReference type="InterPro" id="IPR011013">
    <property type="entry name" value="Gal_mutarotase_sf_dom"/>
</dbReference>
<dbReference type="EMBL" id="NAEW01000011">
    <property type="protein sequence ID" value="OQM40298.1"/>
    <property type="molecule type" value="Genomic_DNA"/>
</dbReference>
<dbReference type="AlphaFoldDB" id="A0A1V8NV47"/>
<protein>
    <submittedName>
        <fullName evidence="1">Aldose epimerase</fullName>
    </submittedName>
</protein>
<dbReference type="GO" id="GO:0033499">
    <property type="term" value="P:galactose catabolic process via UDP-galactose, Leloir pathway"/>
    <property type="evidence" value="ECO:0007669"/>
    <property type="project" value="TreeGrafter"/>
</dbReference>
<dbReference type="NCBIfam" id="NF011719">
    <property type="entry name" value="PRK15172.1"/>
    <property type="match status" value="1"/>
</dbReference>
<organism evidence="1 2">
    <name type="scientific">Citrobacter braakii</name>
    <dbReference type="NCBI Taxonomy" id="57706"/>
    <lineage>
        <taxon>Bacteria</taxon>
        <taxon>Pseudomonadati</taxon>
        <taxon>Pseudomonadota</taxon>
        <taxon>Gammaproteobacteria</taxon>
        <taxon>Enterobacterales</taxon>
        <taxon>Enterobacteriaceae</taxon>
        <taxon>Citrobacter</taxon>
        <taxon>Citrobacter freundii complex</taxon>
    </lineage>
</organism>
<sequence length="291" mass="32203">MHSGGKTIHLQAGHYEAKIVTVGAGLAELMHCGRHIVIPHKPEEMPQAHLGKVLVPWPNRVADGSYQHNGKTFQLAVNDPISHTAIHGLLAWRDWQINQQSASEVSLMIFLPPSYGYPFSLLVETTYRLDAISGLHIFITTLNIGDESAPYGSGAHPYLTCGLEKIDSCTLTLPTDEVFDIDPLETHRVENTALNFTTPRPVAATQIDHTFKTPVSGREWEVSMFSATKNMTTYLRCDQPWLQIYSGEKLHRLGIAVEPMTCPPDAFNSGISLISLAPGEMHRMHFLIGAE</sequence>
<dbReference type="GO" id="GO:0030246">
    <property type="term" value="F:carbohydrate binding"/>
    <property type="evidence" value="ECO:0007669"/>
    <property type="project" value="InterPro"/>
</dbReference>
<name>A0A1V8NV47_CITBR</name>
<gene>
    <name evidence="1" type="ORF">BZK42_19640</name>
</gene>
<dbReference type="SUPFAM" id="SSF74650">
    <property type="entry name" value="Galactose mutarotase-like"/>
    <property type="match status" value="1"/>
</dbReference>
<dbReference type="FunFam" id="2.70.98.10:FF:000009">
    <property type="entry name" value="Putative aldose-1-epimerase"/>
    <property type="match status" value="1"/>
</dbReference>
<dbReference type="GO" id="GO:0006006">
    <property type="term" value="P:glucose metabolic process"/>
    <property type="evidence" value="ECO:0007669"/>
    <property type="project" value="TreeGrafter"/>
</dbReference>
<comment type="caution">
    <text evidence="1">The sequence shown here is derived from an EMBL/GenBank/DDBJ whole genome shotgun (WGS) entry which is preliminary data.</text>
</comment>
<dbReference type="PANTHER" id="PTHR10091:SF0">
    <property type="entry name" value="GALACTOSE MUTAROTASE"/>
    <property type="match status" value="1"/>
</dbReference>
<dbReference type="Pfam" id="PF01263">
    <property type="entry name" value="Aldose_epim"/>
    <property type="match status" value="1"/>
</dbReference>
<dbReference type="Gene3D" id="2.70.98.10">
    <property type="match status" value="1"/>
</dbReference>